<protein>
    <submittedName>
        <fullName evidence="5">Major facilitator superfamily domain-containing protein</fullName>
    </submittedName>
</protein>
<comment type="similarity">
    <text evidence="2">Belongs to the major facilitator superfamily. Monocarboxylate porter (TC 2.A.1.13) family.</text>
</comment>
<reference evidence="5" key="1">
    <citation type="submission" date="2023-03" db="EMBL/GenBank/DDBJ databases">
        <title>Massive genome expansion in bonnet fungi (Mycena s.s.) driven by repeated elements and novel gene families across ecological guilds.</title>
        <authorList>
            <consortium name="Lawrence Berkeley National Laboratory"/>
            <person name="Harder C.B."/>
            <person name="Miyauchi S."/>
            <person name="Viragh M."/>
            <person name="Kuo A."/>
            <person name="Thoen E."/>
            <person name="Andreopoulos B."/>
            <person name="Lu D."/>
            <person name="Skrede I."/>
            <person name="Drula E."/>
            <person name="Henrissat B."/>
            <person name="Morin E."/>
            <person name="Kohler A."/>
            <person name="Barry K."/>
            <person name="LaButti K."/>
            <person name="Morin E."/>
            <person name="Salamov A."/>
            <person name="Lipzen A."/>
            <person name="Mereny Z."/>
            <person name="Hegedus B."/>
            <person name="Baldrian P."/>
            <person name="Stursova M."/>
            <person name="Weitz H."/>
            <person name="Taylor A."/>
            <person name="Grigoriev I.V."/>
            <person name="Nagy L.G."/>
            <person name="Martin F."/>
            <person name="Kauserud H."/>
        </authorList>
    </citation>
    <scope>NUCLEOTIDE SEQUENCE</scope>
    <source>
        <strain evidence="5">9144</strain>
    </source>
</reference>
<feature type="transmembrane region" description="Helical" evidence="4">
    <location>
        <begin position="284"/>
        <end position="306"/>
    </location>
</feature>
<evidence type="ECO:0000313" key="6">
    <source>
        <dbReference type="Proteomes" id="UP001219525"/>
    </source>
</evidence>
<evidence type="ECO:0000256" key="1">
    <source>
        <dbReference type="ARBA" id="ARBA00004141"/>
    </source>
</evidence>
<dbReference type="EMBL" id="JARJCW010000035">
    <property type="protein sequence ID" value="KAJ7208007.1"/>
    <property type="molecule type" value="Genomic_DNA"/>
</dbReference>
<feature type="transmembrane region" description="Helical" evidence="4">
    <location>
        <begin position="106"/>
        <end position="125"/>
    </location>
</feature>
<dbReference type="Gene3D" id="1.20.1250.20">
    <property type="entry name" value="MFS general substrate transporter like domains"/>
    <property type="match status" value="2"/>
</dbReference>
<dbReference type="Proteomes" id="UP001219525">
    <property type="component" value="Unassembled WGS sequence"/>
</dbReference>
<dbReference type="PANTHER" id="PTHR11360">
    <property type="entry name" value="MONOCARBOXYLATE TRANSPORTER"/>
    <property type="match status" value="1"/>
</dbReference>
<evidence type="ECO:0000256" key="4">
    <source>
        <dbReference type="SAM" id="Phobius"/>
    </source>
</evidence>
<evidence type="ECO:0000256" key="2">
    <source>
        <dbReference type="ARBA" id="ARBA00006727"/>
    </source>
</evidence>
<sequence>MSEKTTTSEGPGAIGAARPTPAKTNSTTAREHVPDQDVRAWLTVAGGIFLYVAGLGYFNAYGHQFLSPPSGGYNLLTRCADFYVRKFMTERGPSEIAFVSALRSVFLTQGVGLGTGLGLTVLPALGAAAHHFSRRRGLAIGILSSGASIGGIIFPILLNKLLFRHGFATAVRATAALASGLMLLANLLMRPRYPKPNDPGPNPVPKASASMFKILRDPPYVGVVLSGIFVMLGLFYPGCPRAAVALLYAIKHGIREEVAFDTITMINVGGVLGRIVPPFVADRIGCFNVVIPATFAAAGCVLAMLVREPGTGGVVAIALLYGAVNAAYVSMTPALLAELSRDGSEVGLRMGVWFTFTAGAALAGQPLSGALIDGAGDFRWSTLFAGLCLCVGGCLLVVARILPVFYQRQREEEFHNYISLESLLLALASELEALPSFATVRSRILLLDLPPAFVTSRSSPSLIPTTYW</sequence>
<keyword evidence="4" id="KW-1133">Transmembrane helix</keyword>
<comment type="subcellular location">
    <subcellularLocation>
        <location evidence="1">Membrane</location>
        <topology evidence="1">Multi-pass membrane protein</topology>
    </subcellularLocation>
</comment>
<feature type="transmembrane region" description="Helical" evidence="4">
    <location>
        <begin position="40"/>
        <end position="60"/>
    </location>
</feature>
<accession>A0AAD6VF38</accession>
<dbReference type="InterPro" id="IPR050327">
    <property type="entry name" value="Proton-linked_MCT"/>
</dbReference>
<dbReference type="Pfam" id="PF07690">
    <property type="entry name" value="MFS_1"/>
    <property type="match status" value="1"/>
</dbReference>
<feature type="region of interest" description="Disordered" evidence="3">
    <location>
        <begin position="1"/>
        <end position="31"/>
    </location>
</feature>
<feature type="transmembrane region" description="Helical" evidence="4">
    <location>
        <begin position="312"/>
        <end position="331"/>
    </location>
</feature>
<feature type="transmembrane region" description="Helical" evidence="4">
    <location>
        <begin position="220"/>
        <end position="238"/>
    </location>
</feature>
<dbReference type="GO" id="GO:0022857">
    <property type="term" value="F:transmembrane transporter activity"/>
    <property type="evidence" value="ECO:0007669"/>
    <property type="project" value="InterPro"/>
</dbReference>
<feature type="transmembrane region" description="Helical" evidence="4">
    <location>
        <begin position="258"/>
        <end position="277"/>
    </location>
</feature>
<dbReference type="AlphaFoldDB" id="A0AAD6VF38"/>
<dbReference type="InterPro" id="IPR036259">
    <property type="entry name" value="MFS_trans_sf"/>
</dbReference>
<organism evidence="5 6">
    <name type="scientific">Mycena pura</name>
    <dbReference type="NCBI Taxonomy" id="153505"/>
    <lineage>
        <taxon>Eukaryota</taxon>
        <taxon>Fungi</taxon>
        <taxon>Dikarya</taxon>
        <taxon>Basidiomycota</taxon>
        <taxon>Agaricomycotina</taxon>
        <taxon>Agaricomycetes</taxon>
        <taxon>Agaricomycetidae</taxon>
        <taxon>Agaricales</taxon>
        <taxon>Marasmiineae</taxon>
        <taxon>Mycenaceae</taxon>
        <taxon>Mycena</taxon>
    </lineage>
</organism>
<proteinExistence type="inferred from homology"/>
<feature type="transmembrane region" description="Helical" evidence="4">
    <location>
        <begin position="137"/>
        <end position="158"/>
    </location>
</feature>
<gene>
    <name evidence="5" type="ORF">GGX14DRAFT_634828</name>
</gene>
<dbReference type="InterPro" id="IPR011701">
    <property type="entry name" value="MFS"/>
</dbReference>
<evidence type="ECO:0000313" key="5">
    <source>
        <dbReference type="EMBL" id="KAJ7208007.1"/>
    </source>
</evidence>
<evidence type="ECO:0000256" key="3">
    <source>
        <dbReference type="SAM" id="MobiDB-lite"/>
    </source>
</evidence>
<dbReference type="PANTHER" id="PTHR11360:SF234">
    <property type="entry name" value="MFS-TYPE TRANSPORTER DBAD-RELATED"/>
    <property type="match status" value="1"/>
</dbReference>
<name>A0AAD6VF38_9AGAR</name>
<keyword evidence="6" id="KW-1185">Reference proteome</keyword>
<feature type="transmembrane region" description="Helical" evidence="4">
    <location>
        <begin position="352"/>
        <end position="372"/>
    </location>
</feature>
<keyword evidence="4" id="KW-0812">Transmembrane</keyword>
<feature type="transmembrane region" description="Helical" evidence="4">
    <location>
        <begin position="378"/>
        <end position="402"/>
    </location>
</feature>
<dbReference type="SUPFAM" id="SSF103473">
    <property type="entry name" value="MFS general substrate transporter"/>
    <property type="match status" value="1"/>
</dbReference>
<dbReference type="GO" id="GO:0016020">
    <property type="term" value="C:membrane"/>
    <property type="evidence" value="ECO:0007669"/>
    <property type="project" value="UniProtKB-SubCell"/>
</dbReference>
<keyword evidence="4" id="KW-0472">Membrane</keyword>
<feature type="transmembrane region" description="Helical" evidence="4">
    <location>
        <begin position="170"/>
        <end position="189"/>
    </location>
</feature>
<comment type="caution">
    <text evidence="5">The sequence shown here is derived from an EMBL/GenBank/DDBJ whole genome shotgun (WGS) entry which is preliminary data.</text>
</comment>